<dbReference type="OrthoDB" id="6306716at2"/>
<proteinExistence type="predicted"/>
<dbReference type="Pfam" id="PF13884">
    <property type="entry name" value="Peptidase_S74"/>
    <property type="match status" value="1"/>
</dbReference>
<dbReference type="Proteomes" id="UP000282800">
    <property type="component" value="Unassembled WGS sequence"/>
</dbReference>
<sequence length="186" mass="20179">MADDLPGFADMKAKLDGIQSGATSNATDAQLRARSTHTGQQAQSTITGLSTSLAAKADLNNTVLQYNGATKFQTTSAGVSITGTFSATSDRKFKSNEQPHDAAVAWSRLCALQVKTYRYDLIGKDYTGFIAQEVQQVYPNSVDLVESDDGRHLVLTKDEIIADLVAVVQEQQRRLSRLEDLHDAAK</sequence>
<dbReference type="AlphaFoldDB" id="A0A482UIM3"/>
<organism evidence="2 3">
    <name type="scientific">Pseudomonas songnenensis</name>
    <dbReference type="NCBI Taxonomy" id="1176259"/>
    <lineage>
        <taxon>Bacteria</taxon>
        <taxon>Pseudomonadati</taxon>
        <taxon>Pseudomonadota</taxon>
        <taxon>Gammaproteobacteria</taxon>
        <taxon>Pseudomonadales</taxon>
        <taxon>Pseudomonadaceae</taxon>
        <taxon>Pseudomonas</taxon>
    </lineage>
</organism>
<reference evidence="2 3" key="1">
    <citation type="submission" date="2019-01" db="EMBL/GenBank/DDBJ databases">
        <title>High-quality draft genome of. Pseudomonas songnenensis str. L103, a full-fledged denitrifier isolated from 100 meters deep aquifer in a heavily nitrogen fertilized agricultural area.</title>
        <authorList>
            <person name="Liu M."/>
            <person name="Liu B."/>
        </authorList>
    </citation>
    <scope>NUCLEOTIDE SEQUENCE [LARGE SCALE GENOMIC DNA]</scope>
    <source>
        <strain evidence="2 3">L103</strain>
    </source>
</reference>
<evidence type="ECO:0000259" key="1">
    <source>
        <dbReference type="PROSITE" id="PS51688"/>
    </source>
</evidence>
<dbReference type="InterPro" id="IPR030392">
    <property type="entry name" value="S74_ICA"/>
</dbReference>
<evidence type="ECO:0000313" key="2">
    <source>
        <dbReference type="EMBL" id="RYJ63260.1"/>
    </source>
</evidence>
<accession>A0A482UIM3</accession>
<comment type="caution">
    <text evidence="2">The sequence shown here is derived from an EMBL/GenBank/DDBJ whole genome shotgun (WGS) entry which is preliminary data.</text>
</comment>
<feature type="domain" description="Peptidase S74" evidence="1">
    <location>
        <begin position="89"/>
        <end position="182"/>
    </location>
</feature>
<evidence type="ECO:0000313" key="3">
    <source>
        <dbReference type="Proteomes" id="UP000282800"/>
    </source>
</evidence>
<name>A0A482UIM3_9PSED</name>
<dbReference type="RefSeq" id="WP_129029986.1">
    <property type="nucleotide sequence ID" value="NZ_RWYU02000002.1"/>
</dbReference>
<protein>
    <submittedName>
        <fullName evidence="2">Tail fiber domain-containing protein</fullName>
    </submittedName>
</protein>
<gene>
    <name evidence="2" type="ORF">EJA06_004725</name>
</gene>
<dbReference type="EMBL" id="RWYU02000002">
    <property type="protein sequence ID" value="RYJ63260.1"/>
    <property type="molecule type" value="Genomic_DNA"/>
</dbReference>
<dbReference type="PROSITE" id="PS51688">
    <property type="entry name" value="ICA"/>
    <property type="match status" value="1"/>
</dbReference>